<keyword evidence="4" id="KW-0694">RNA-binding</keyword>
<evidence type="ECO:0000256" key="4">
    <source>
        <dbReference type="ARBA" id="ARBA00022884"/>
    </source>
</evidence>
<dbReference type="InterPro" id="IPR016686">
    <property type="entry name" value="Ribosomal_synth_fac_NIP7"/>
</dbReference>
<evidence type="ECO:0000259" key="7">
    <source>
        <dbReference type="SMART" id="SM00359"/>
    </source>
</evidence>
<dbReference type="FunFam" id="2.30.130.10:FF:000002">
    <property type="entry name" value="60S ribosome subunit biogenesis protein NIP7 homolog"/>
    <property type="match status" value="1"/>
</dbReference>
<protein>
    <submittedName>
        <fullName evidence="8">60S ribosome subunit biogenesis protein Nip7</fullName>
    </submittedName>
</protein>
<dbReference type="GO" id="GO:0005730">
    <property type="term" value="C:nucleolus"/>
    <property type="evidence" value="ECO:0007669"/>
    <property type="project" value="UniProtKB-SubCell"/>
</dbReference>
<keyword evidence="9" id="KW-1185">Reference proteome</keyword>
<name>A0AAD6CKR2_9EURO</name>
<dbReference type="InterPro" id="IPR002478">
    <property type="entry name" value="PUA"/>
</dbReference>
<dbReference type="Pfam" id="PF17833">
    <property type="entry name" value="pre-PUA_NIP7"/>
    <property type="match status" value="1"/>
</dbReference>
<evidence type="ECO:0000313" key="8">
    <source>
        <dbReference type="EMBL" id="KAJ5525220.1"/>
    </source>
</evidence>
<dbReference type="InterPro" id="IPR055359">
    <property type="entry name" value="Nip7_N_euk"/>
</dbReference>
<accession>A0AAD6CKR2</accession>
<dbReference type="Proteomes" id="UP001220324">
    <property type="component" value="Unassembled WGS sequence"/>
</dbReference>
<dbReference type="AlphaFoldDB" id="A0AAD6CKR2"/>
<evidence type="ECO:0000256" key="3">
    <source>
        <dbReference type="ARBA" id="ARBA00022517"/>
    </source>
</evidence>
<dbReference type="InterPro" id="IPR036974">
    <property type="entry name" value="PUA_sf"/>
</dbReference>
<dbReference type="CDD" id="cd21151">
    <property type="entry name" value="PUA_Nip7-like"/>
    <property type="match status" value="1"/>
</dbReference>
<proteinExistence type="inferred from homology"/>
<dbReference type="Pfam" id="PF03657">
    <property type="entry name" value="UPF0113"/>
    <property type="match status" value="1"/>
</dbReference>
<sequence>MRSLTEEETKTLFTKIANYTGSSLSQLVAPTTGDGPNGEGERMVFRIQKDRVFYMPLKLANLAVSIPRASLLSVGTMIGKFTKTGKFRLALTSLDVIAPHARYRLWIKPNGEMPFLYGSNVVRAHIARWSEDAPEHSGCIVYSMDDTPLGFGVTARSTAEIRKLDPTAIALFRQADVGGYPFHHLKEHHLNGKLEFMESLDVNTKVILHFGVGFLCIK</sequence>
<comment type="subcellular location">
    <subcellularLocation>
        <location evidence="1">Nucleus</location>
        <location evidence="1">Nucleolus</location>
    </subcellularLocation>
</comment>
<comment type="function">
    <text evidence="6">Required for proper 27S pre-rRNA processing and 60S ribosome subunit assembly.</text>
</comment>
<dbReference type="GO" id="GO:1902626">
    <property type="term" value="P:assembly of large subunit precursor of preribosome"/>
    <property type="evidence" value="ECO:0007669"/>
    <property type="project" value="UniProtKB-ARBA"/>
</dbReference>
<dbReference type="PIRSF" id="PIRSF017190">
    <property type="entry name" value="Rbsml_synth_fac_NIP7"/>
    <property type="match status" value="1"/>
</dbReference>
<dbReference type="SMART" id="SM00359">
    <property type="entry name" value="PUA"/>
    <property type="match status" value="1"/>
</dbReference>
<dbReference type="PROSITE" id="PS50890">
    <property type="entry name" value="PUA"/>
    <property type="match status" value="1"/>
</dbReference>
<comment type="caution">
    <text evidence="8">The sequence shown here is derived from an EMBL/GenBank/DDBJ whole genome shotgun (WGS) entry which is preliminary data.</text>
</comment>
<keyword evidence="3" id="KW-0690">Ribosome biogenesis</keyword>
<dbReference type="FunFam" id="3.10.450.220:FF:000001">
    <property type="entry name" value="60S ribosome subunit biogenesis protein NIP7 homolog"/>
    <property type="match status" value="1"/>
</dbReference>
<keyword evidence="5" id="KW-0539">Nucleus</keyword>
<dbReference type="CDD" id="cd21146">
    <property type="entry name" value="Nip7_N_euk"/>
    <property type="match status" value="1"/>
</dbReference>
<dbReference type="InterPro" id="IPR040598">
    <property type="entry name" value="NIP7_N"/>
</dbReference>
<evidence type="ECO:0000256" key="2">
    <source>
        <dbReference type="ARBA" id="ARBA00009895"/>
    </source>
</evidence>
<organism evidence="8 9">
    <name type="scientific">Penicillium frequentans</name>
    <dbReference type="NCBI Taxonomy" id="3151616"/>
    <lineage>
        <taxon>Eukaryota</taxon>
        <taxon>Fungi</taxon>
        <taxon>Dikarya</taxon>
        <taxon>Ascomycota</taxon>
        <taxon>Pezizomycotina</taxon>
        <taxon>Eurotiomycetes</taxon>
        <taxon>Eurotiomycetidae</taxon>
        <taxon>Eurotiales</taxon>
        <taxon>Aspergillaceae</taxon>
        <taxon>Penicillium</taxon>
    </lineage>
</organism>
<evidence type="ECO:0000313" key="9">
    <source>
        <dbReference type="Proteomes" id="UP001220324"/>
    </source>
</evidence>
<dbReference type="InterPro" id="IPR015947">
    <property type="entry name" value="PUA-like_sf"/>
</dbReference>
<comment type="similarity">
    <text evidence="2">Belongs to the NIP7 family.</text>
</comment>
<dbReference type="InterPro" id="IPR005155">
    <property type="entry name" value="UPF0113_PUA"/>
</dbReference>
<reference evidence="8 9" key="1">
    <citation type="journal article" date="2023" name="IMA Fungus">
        <title>Comparative genomic study of the Penicillium genus elucidates a diverse pangenome and 15 lateral gene transfer events.</title>
        <authorList>
            <person name="Petersen C."/>
            <person name="Sorensen T."/>
            <person name="Nielsen M.R."/>
            <person name="Sondergaard T.E."/>
            <person name="Sorensen J.L."/>
            <person name="Fitzpatrick D.A."/>
            <person name="Frisvad J.C."/>
            <person name="Nielsen K.L."/>
        </authorList>
    </citation>
    <scope>NUCLEOTIDE SEQUENCE [LARGE SCALE GENOMIC DNA]</scope>
    <source>
        <strain evidence="8 9">IBT 35679</strain>
    </source>
</reference>
<gene>
    <name evidence="8" type="ORF">N7494_011870</name>
</gene>
<dbReference type="GO" id="GO:0003723">
    <property type="term" value="F:RNA binding"/>
    <property type="evidence" value="ECO:0007669"/>
    <property type="project" value="UniProtKB-KW"/>
</dbReference>
<dbReference type="EMBL" id="JAQIZZ010000008">
    <property type="protein sequence ID" value="KAJ5525220.1"/>
    <property type="molecule type" value="Genomic_DNA"/>
</dbReference>
<dbReference type="Gene3D" id="3.10.450.220">
    <property type="match status" value="1"/>
</dbReference>
<evidence type="ECO:0000256" key="1">
    <source>
        <dbReference type="ARBA" id="ARBA00004604"/>
    </source>
</evidence>
<dbReference type="Gene3D" id="2.30.130.10">
    <property type="entry name" value="PUA domain"/>
    <property type="match status" value="1"/>
</dbReference>
<feature type="domain" description="PUA" evidence="7">
    <location>
        <begin position="103"/>
        <end position="178"/>
    </location>
</feature>
<dbReference type="SUPFAM" id="SSF88697">
    <property type="entry name" value="PUA domain-like"/>
    <property type="match status" value="1"/>
</dbReference>
<dbReference type="SUPFAM" id="SSF88802">
    <property type="entry name" value="Pre-PUA domain"/>
    <property type="match status" value="1"/>
</dbReference>
<evidence type="ECO:0000256" key="5">
    <source>
        <dbReference type="ARBA" id="ARBA00023242"/>
    </source>
</evidence>
<evidence type="ECO:0000256" key="6">
    <source>
        <dbReference type="ARBA" id="ARBA00054591"/>
    </source>
</evidence>